<dbReference type="GO" id="GO:0046872">
    <property type="term" value="F:metal ion binding"/>
    <property type="evidence" value="ECO:0007669"/>
    <property type="project" value="UniProtKB-KW"/>
</dbReference>
<organism evidence="7 8">
    <name type="scientific">Methylobacterium oryzihabitans</name>
    <dbReference type="NCBI Taxonomy" id="2499852"/>
    <lineage>
        <taxon>Bacteria</taxon>
        <taxon>Pseudomonadati</taxon>
        <taxon>Pseudomonadota</taxon>
        <taxon>Alphaproteobacteria</taxon>
        <taxon>Hyphomicrobiales</taxon>
        <taxon>Methylobacteriaceae</taxon>
        <taxon>Methylobacterium</taxon>
    </lineage>
</organism>
<dbReference type="GO" id="GO:0005829">
    <property type="term" value="C:cytosol"/>
    <property type="evidence" value="ECO:0007669"/>
    <property type="project" value="TreeGrafter"/>
</dbReference>
<feature type="domain" description="Amidohydrolase-related" evidence="5">
    <location>
        <begin position="46"/>
        <end position="426"/>
    </location>
</feature>
<name>A0A3S3UCQ5_9HYPH</name>
<dbReference type="InterPro" id="IPR006680">
    <property type="entry name" value="Amidohydro-rel"/>
</dbReference>
<dbReference type="Gene3D" id="3.20.20.140">
    <property type="entry name" value="Metal-dependent hydrolases"/>
    <property type="match status" value="1"/>
</dbReference>
<dbReference type="NCBIfam" id="NF006684">
    <property type="entry name" value="PRK09229.1-5"/>
    <property type="match status" value="1"/>
</dbReference>
<dbReference type="Proteomes" id="UP000286997">
    <property type="component" value="Unassembled WGS sequence"/>
</dbReference>
<comment type="cofactor">
    <cofactor evidence="1">
        <name>Zn(2+)</name>
        <dbReference type="ChEBI" id="CHEBI:29105"/>
    </cofactor>
</comment>
<dbReference type="GO" id="GO:0019239">
    <property type="term" value="F:deaminase activity"/>
    <property type="evidence" value="ECO:0007669"/>
    <property type="project" value="TreeGrafter"/>
</dbReference>
<dbReference type="NCBIfam" id="NF006681">
    <property type="entry name" value="PRK09229.1-2"/>
    <property type="match status" value="1"/>
</dbReference>
<keyword evidence="2" id="KW-0479">Metal-binding</keyword>
<keyword evidence="8" id="KW-1185">Reference proteome</keyword>
<dbReference type="NCBIfam" id="TIGR02022">
    <property type="entry name" value="hutF"/>
    <property type="match status" value="1"/>
</dbReference>
<evidence type="ECO:0000256" key="4">
    <source>
        <dbReference type="ARBA" id="ARBA00022833"/>
    </source>
</evidence>
<accession>A0A3S3UCQ5</accession>
<protein>
    <submittedName>
        <fullName evidence="7">Formimidoylglutamate deiminase</fullName>
        <ecNumber evidence="7">3.5.3.13</ecNumber>
    </submittedName>
</protein>
<dbReference type="EC" id="3.5.3.13" evidence="7"/>
<evidence type="ECO:0000259" key="6">
    <source>
        <dbReference type="Pfam" id="PF22429"/>
    </source>
</evidence>
<evidence type="ECO:0000313" key="7">
    <source>
        <dbReference type="EMBL" id="RVU21024.1"/>
    </source>
</evidence>
<evidence type="ECO:0000256" key="3">
    <source>
        <dbReference type="ARBA" id="ARBA00022801"/>
    </source>
</evidence>
<dbReference type="GO" id="GO:0050416">
    <property type="term" value="F:formimidoylglutamate deiminase activity"/>
    <property type="evidence" value="ECO:0007669"/>
    <property type="project" value="UniProtKB-EC"/>
</dbReference>
<dbReference type="InterPro" id="IPR055156">
    <property type="entry name" value="HutF-like_N"/>
</dbReference>
<evidence type="ECO:0000313" key="8">
    <source>
        <dbReference type="Proteomes" id="UP000286997"/>
    </source>
</evidence>
<feature type="domain" description="Formimidoylglutamate deiminase N-terminal" evidence="6">
    <location>
        <begin position="7"/>
        <end position="45"/>
    </location>
</feature>
<dbReference type="InterPro" id="IPR051607">
    <property type="entry name" value="Metallo-dep_hydrolases"/>
</dbReference>
<comment type="caution">
    <text evidence="7">The sequence shown here is derived from an EMBL/GenBank/DDBJ whole genome shotgun (WGS) entry which is preliminary data.</text>
</comment>
<dbReference type="SUPFAM" id="SSF51338">
    <property type="entry name" value="Composite domain of metallo-dependent hydrolases"/>
    <property type="match status" value="1"/>
</dbReference>
<evidence type="ECO:0000256" key="2">
    <source>
        <dbReference type="ARBA" id="ARBA00022723"/>
    </source>
</evidence>
<dbReference type="Gene3D" id="2.30.40.10">
    <property type="entry name" value="Urease, subunit C, domain 1"/>
    <property type="match status" value="1"/>
</dbReference>
<dbReference type="OrthoDB" id="9796020at2"/>
<dbReference type="EMBL" id="SACP01000002">
    <property type="protein sequence ID" value="RVU21024.1"/>
    <property type="molecule type" value="Genomic_DNA"/>
</dbReference>
<dbReference type="Pfam" id="PF01979">
    <property type="entry name" value="Amidohydro_1"/>
    <property type="match status" value="1"/>
</dbReference>
<dbReference type="PANTHER" id="PTHR11271">
    <property type="entry name" value="GUANINE DEAMINASE"/>
    <property type="match status" value="1"/>
</dbReference>
<sequence length="451" mass="47589">MPQLWFRSALLPGGWARDVRLTVEAGRIAAVAAGVAPEAADERHGIAVPGLSNLHSHAFQRGMAGLAETRGPERDTFWTWREVMYRFLDRLTPEDNEAVAAMAYAEMLEAGFTRVGEFHYLHNDRDGTPYAEPAEMAFRIAAAAQATGIALTLLPVFYAHGGFGPRPAVHGQRRFLGSRDGFARLVEGGRRAVAVLDGAVVGIAPHSLRAATLDDIAAILPLAAGGPVHIHAAEQVLEVEECVAALGTRPVETLLDGAPVDSRWCLIHATHLTPDETRRLAQSGAVAGLCPVTEGNLGDGIFPLEAYAEAGGRFGIGTDSNVLIGAADELRMMEYAQRLSLRRRNVLTGPASPSTGRALFDAALAGGAQALGVPAGLEAGAAADLVALDPDHPALVERDGDALLDGWIFAARSSPVLAVWRAGRPVVAGGRHVDHAGITARYRATLARLLA</sequence>
<dbReference type="NCBIfam" id="NF006683">
    <property type="entry name" value="PRK09229.1-4"/>
    <property type="match status" value="1"/>
</dbReference>
<proteinExistence type="predicted"/>
<dbReference type="InterPro" id="IPR032466">
    <property type="entry name" value="Metal_Hydrolase"/>
</dbReference>
<dbReference type="SUPFAM" id="SSF51556">
    <property type="entry name" value="Metallo-dependent hydrolases"/>
    <property type="match status" value="1"/>
</dbReference>
<keyword evidence="3 7" id="KW-0378">Hydrolase</keyword>
<keyword evidence="4" id="KW-0862">Zinc</keyword>
<evidence type="ECO:0000256" key="1">
    <source>
        <dbReference type="ARBA" id="ARBA00001947"/>
    </source>
</evidence>
<dbReference type="PANTHER" id="PTHR11271:SF48">
    <property type="entry name" value="AMIDOHYDROLASE-RELATED DOMAIN-CONTAINING PROTEIN"/>
    <property type="match status" value="1"/>
</dbReference>
<gene>
    <name evidence="7" type="ORF">EOE48_02705</name>
</gene>
<evidence type="ECO:0000259" key="5">
    <source>
        <dbReference type="Pfam" id="PF01979"/>
    </source>
</evidence>
<dbReference type="InterPro" id="IPR010252">
    <property type="entry name" value="HutF"/>
</dbReference>
<dbReference type="InterPro" id="IPR011059">
    <property type="entry name" value="Metal-dep_hydrolase_composite"/>
</dbReference>
<dbReference type="Pfam" id="PF22429">
    <property type="entry name" value="HutF_N"/>
    <property type="match status" value="1"/>
</dbReference>
<reference evidence="7 8" key="1">
    <citation type="submission" date="2019-01" db="EMBL/GenBank/DDBJ databases">
        <authorList>
            <person name="Chen W.-M."/>
        </authorList>
    </citation>
    <scope>NUCLEOTIDE SEQUENCE [LARGE SCALE GENOMIC DNA]</scope>
    <source>
        <strain evidence="7 8">TER-1</strain>
    </source>
</reference>
<dbReference type="AlphaFoldDB" id="A0A3S3UCQ5"/>
<dbReference type="RefSeq" id="WP_127727243.1">
    <property type="nucleotide sequence ID" value="NZ_SACP01000002.1"/>
</dbReference>